<dbReference type="SUPFAM" id="SSF52218">
    <property type="entry name" value="Flavoproteins"/>
    <property type="match status" value="1"/>
</dbReference>
<keyword evidence="2" id="KW-0560">Oxidoreductase</keyword>
<dbReference type="PANTHER" id="PTHR10204">
    <property type="entry name" value="NAD P H OXIDOREDUCTASE-RELATED"/>
    <property type="match status" value="1"/>
</dbReference>
<proteinExistence type="inferred from homology"/>
<evidence type="ECO:0000256" key="1">
    <source>
        <dbReference type="ARBA" id="ARBA00006252"/>
    </source>
</evidence>
<reference evidence="4 5" key="1">
    <citation type="submission" date="2024-05" db="EMBL/GenBank/DDBJ databases">
        <title>Long read based assembly of the Candida bracarensis genome reveals expanded adhesin content.</title>
        <authorList>
            <person name="Marcet-Houben M."/>
            <person name="Ksiezopolska E."/>
            <person name="Gabaldon T."/>
        </authorList>
    </citation>
    <scope>NUCLEOTIDE SEQUENCE [LARGE SCALE GENOMIC DNA]</scope>
    <source>
        <strain evidence="4 5">CBM6</strain>
    </source>
</reference>
<sequence length="213" mass="24154">MRILFVFAHPDKQSLNGALPDDAITHLKDNGHEIKVSDLYQDNFKAILDGDDAPDRTEEGKFRAFFDRELSARNGHIPDDIKREQDKVFWADLILFQYPLWWFGMPAIMKGWLDRVLMSGFAFSNNPNGKGGPLLAGKKAMMLVTAGAKYDQFANGGKFGDIEQNFFPIKRTFECCGIEPIDDHVIYGTISRSPQNYDLIVKNMKFALDKLNA</sequence>
<evidence type="ECO:0000313" key="5">
    <source>
        <dbReference type="Proteomes" id="UP001623330"/>
    </source>
</evidence>
<dbReference type="Pfam" id="PF02525">
    <property type="entry name" value="Flavodoxin_2"/>
    <property type="match status" value="1"/>
</dbReference>
<dbReference type="Gene3D" id="3.40.50.360">
    <property type="match status" value="1"/>
</dbReference>
<dbReference type="PANTHER" id="PTHR10204:SF34">
    <property type="entry name" value="NAD(P)H DEHYDROGENASE [QUINONE] 1 ISOFORM 1"/>
    <property type="match status" value="1"/>
</dbReference>
<dbReference type="InterPro" id="IPR029039">
    <property type="entry name" value="Flavoprotein-like_sf"/>
</dbReference>
<name>A0ABR4NTK2_9SACH</name>
<dbReference type="InterPro" id="IPR003680">
    <property type="entry name" value="Flavodoxin_fold"/>
</dbReference>
<protein>
    <submittedName>
        <fullName evidence="4">Flavodoxin-like fold</fullName>
    </submittedName>
</protein>
<comment type="caution">
    <text evidence="4">The sequence shown here is derived from an EMBL/GenBank/DDBJ whole genome shotgun (WGS) entry which is preliminary data.</text>
</comment>
<feature type="domain" description="Flavodoxin-like fold" evidence="3">
    <location>
        <begin position="1"/>
        <end position="193"/>
    </location>
</feature>
<dbReference type="EMBL" id="JBEVYD010000006">
    <property type="protein sequence ID" value="KAL3231804.1"/>
    <property type="molecule type" value="Genomic_DNA"/>
</dbReference>
<comment type="similarity">
    <text evidence="1">Belongs to the NAD(P)H dehydrogenase (quinone) family.</text>
</comment>
<evidence type="ECO:0000259" key="3">
    <source>
        <dbReference type="Pfam" id="PF02525"/>
    </source>
</evidence>
<organism evidence="4 5">
    <name type="scientific">Nakaseomyces bracarensis</name>
    <dbReference type="NCBI Taxonomy" id="273131"/>
    <lineage>
        <taxon>Eukaryota</taxon>
        <taxon>Fungi</taxon>
        <taxon>Dikarya</taxon>
        <taxon>Ascomycota</taxon>
        <taxon>Saccharomycotina</taxon>
        <taxon>Saccharomycetes</taxon>
        <taxon>Saccharomycetales</taxon>
        <taxon>Saccharomycetaceae</taxon>
        <taxon>Nakaseomyces</taxon>
    </lineage>
</organism>
<evidence type="ECO:0000313" key="4">
    <source>
        <dbReference type="EMBL" id="KAL3231804.1"/>
    </source>
</evidence>
<accession>A0ABR4NTK2</accession>
<dbReference type="Proteomes" id="UP001623330">
    <property type="component" value="Unassembled WGS sequence"/>
</dbReference>
<keyword evidence="5" id="KW-1185">Reference proteome</keyword>
<gene>
    <name evidence="4" type="ORF">RNJ44_00339</name>
</gene>
<evidence type="ECO:0000256" key="2">
    <source>
        <dbReference type="ARBA" id="ARBA00023002"/>
    </source>
</evidence>
<dbReference type="InterPro" id="IPR051545">
    <property type="entry name" value="NAD(P)H_dehydrogenase_qn"/>
</dbReference>